<feature type="compositionally biased region" description="Polar residues" evidence="6">
    <location>
        <begin position="68"/>
        <end position="79"/>
    </location>
</feature>
<evidence type="ECO:0000256" key="6">
    <source>
        <dbReference type="SAM" id="MobiDB-lite"/>
    </source>
</evidence>
<dbReference type="Gene3D" id="3.30.1520.10">
    <property type="entry name" value="Phox-like domain"/>
    <property type="match status" value="1"/>
</dbReference>
<feature type="compositionally biased region" description="Low complexity" evidence="6">
    <location>
        <begin position="114"/>
        <end position="129"/>
    </location>
</feature>
<feature type="region of interest" description="Disordered" evidence="6">
    <location>
        <begin position="517"/>
        <end position="625"/>
    </location>
</feature>
<dbReference type="EMBL" id="JAACFV010000073">
    <property type="protein sequence ID" value="KAF7507184.1"/>
    <property type="molecule type" value="Genomic_DNA"/>
</dbReference>
<dbReference type="InterPro" id="IPR015404">
    <property type="entry name" value="Vps5_C"/>
</dbReference>
<dbReference type="GO" id="GO:0032266">
    <property type="term" value="F:phosphatidylinositol-3-phosphate binding"/>
    <property type="evidence" value="ECO:0007669"/>
    <property type="project" value="TreeGrafter"/>
</dbReference>
<proteinExistence type="inferred from homology"/>
<dbReference type="InterPro" id="IPR053055">
    <property type="entry name" value="VPS17"/>
</dbReference>
<organism evidence="8 9">
    <name type="scientific">Endocarpon pusillum</name>
    <dbReference type="NCBI Taxonomy" id="364733"/>
    <lineage>
        <taxon>Eukaryota</taxon>
        <taxon>Fungi</taxon>
        <taxon>Dikarya</taxon>
        <taxon>Ascomycota</taxon>
        <taxon>Pezizomycotina</taxon>
        <taxon>Eurotiomycetes</taxon>
        <taxon>Chaetothyriomycetidae</taxon>
        <taxon>Verrucariales</taxon>
        <taxon>Verrucariaceae</taxon>
        <taxon>Endocarpon</taxon>
    </lineage>
</organism>
<dbReference type="OrthoDB" id="9976382at2759"/>
<feature type="compositionally biased region" description="Low complexity" evidence="6">
    <location>
        <begin position="41"/>
        <end position="55"/>
    </location>
</feature>
<evidence type="ECO:0000259" key="7">
    <source>
        <dbReference type="SMART" id="SM00312"/>
    </source>
</evidence>
<dbReference type="FunFam" id="3.30.1520.10:FF:000034">
    <property type="entry name" value="Vacuolar protein sorting-associated protein 17"/>
    <property type="match status" value="1"/>
</dbReference>
<dbReference type="PIRSF" id="PIRSF011791">
    <property type="entry name" value="Vps17"/>
    <property type="match status" value="1"/>
</dbReference>
<dbReference type="InterPro" id="IPR027267">
    <property type="entry name" value="AH/BAR_dom_sf"/>
</dbReference>
<evidence type="ECO:0000256" key="2">
    <source>
        <dbReference type="ARBA" id="ARBA00022927"/>
    </source>
</evidence>
<keyword evidence="1" id="KW-0813">Transport</keyword>
<dbReference type="PANTHER" id="PTHR47433:SF1">
    <property type="entry name" value="VACUOLAR PROTEIN SORTING-ASSOCIATED PROTEIN 17"/>
    <property type="match status" value="1"/>
</dbReference>
<dbReference type="GO" id="GO:0042147">
    <property type="term" value="P:retrograde transport, endosome to Golgi"/>
    <property type="evidence" value="ECO:0007669"/>
    <property type="project" value="InterPro"/>
</dbReference>
<dbReference type="GO" id="GO:0005829">
    <property type="term" value="C:cytosol"/>
    <property type="evidence" value="ECO:0007669"/>
    <property type="project" value="GOC"/>
</dbReference>
<feature type="region of interest" description="Disordered" evidence="6">
    <location>
        <begin position="1"/>
        <end position="146"/>
    </location>
</feature>
<protein>
    <recommendedName>
        <fullName evidence="5">Vacuolar protein sorting-associated protein 17</fullName>
    </recommendedName>
</protein>
<reference evidence="8" key="1">
    <citation type="submission" date="2020-02" db="EMBL/GenBank/DDBJ databases">
        <authorList>
            <person name="Palmer J.M."/>
        </authorList>
    </citation>
    <scope>NUCLEOTIDE SEQUENCE</scope>
    <source>
        <strain evidence="8">EPUS1.4</strain>
        <tissue evidence="8">Thallus</tissue>
    </source>
</reference>
<dbReference type="SUPFAM" id="SSF64268">
    <property type="entry name" value="PX domain"/>
    <property type="match status" value="1"/>
</dbReference>
<feature type="compositionally biased region" description="Low complexity" evidence="6">
    <location>
        <begin position="555"/>
        <end position="568"/>
    </location>
</feature>
<dbReference type="FunFam" id="1.20.1270.60:FF:000046">
    <property type="entry name" value="Vacuolar protein sorting-associated protein 17"/>
    <property type="match status" value="1"/>
</dbReference>
<dbReference type="PANTHER" id="PTHR47433">
    <property type="entry name" value="VACUOLAR PROTEIN SORTING-ASSOCIATED PROTEIN 17"/>
    <property type="match status" value="1"/>
</dbReference>
<dbReference type="AlphaFoldDB" id="A0A8H7AGU8"/>
<name>A0A8H7AGU8_9EURO</name>
<evidence type="ECO:0000256" key="1">
    <source>
        <dbReference type="ARBA" id="ARBA00022448"/>
    </source>
</evidence>
<comment type="caution">
    <text evidence="8">The sequence shown here is derived from an EMBL/GenBank/DDBJ whole genome shotgun (WGS) entry which is preliminary data.</text>
</comment>
<dbReference type="GO" id="GO:0005768">
    <property type="term" value="C:endosome"/>
    <property type="evidence" value="ECO:0007669"/>
    <property type="project" value="TreeGrafter"/>
</dbReference>
<evidence type="ECO:0000313" key="9">
    <source>
        <dbReference type="Proteomes" id="UP000606974"/>
    </source>
</evidence>
<keyword evidence="9" id="KW-1185">Reference proteome</keyword>
<dbReference type="CDD" id="cd06891">
    <property type="entry name" value="PX_Vps17p"/>
    <property type="match status" value="1"/>
</dbReference>
<dbReference type="InterPro" id="IPR036871">
    <property type="entry name" value="PX_dom_sf"/>
</dbReference>
<dbReference type="SMART" id="SM00312">
    <property type="entry name" value="PX"/>
    <property type="match status" value="1"/>
</dbReference>
<feature type="compositionally biased region" description="Polar residues" evidence="6">
    <location>
        <begin position="1"/>
        <end position="25"/>
    </location>
</feature>
<keyword evidence="3" id="KW-0175">Coiled coil</keyword>
<accession>A0A8H7AGU8</accession>
<sequence>MDYSTVSSDLEQPGGSSPWASTSPSPRVDRSAFSQPTSDISSSPLPDQQQSPNPQGNGSPVASRFPPVSTNVQTTSAGLTSADDDTESPDLSEQLQSAQLGDPDYIGDHEPNHYQQQQRVQQSQRYAAQPQRHGASRYQSGPRQQRPIPAYKLHAKITALERTGRKDPVLRFDVHTNLPKFRTTQFRDVRRTHSEFVKLAHHLVSSNPEAFVPAVPPSVTSAGAGTDEDEARVKASLQRWLNYVCGNDVLMRDEEMVFFVESDFGYSPVVNMKQPATGVRRKVLKQFAPPPDDTPELHEARPVVKLFYLGTLDAHQKLEKMVKARRGLGLAESSLGERLTQMHVQETHPGLSTAYRKLGRVIQTCGDFHAAQGTAEATTFGDALSYHSQDAFVVKETLTNRHILLRELLQAEGVRKSKESAVTRLKSSTSVRRDKVDEAINSLDEAVSQENYLKGKTQRVTANLLLEKRRWFERTAKDLNLSIREFVLREIEAERRMLSTLESVRPDIRAIDASGGLSRLGREHNPAARRASLASSQGVKGDAWSGVPRTRDSLSRSISGSFAGAASIPEDEDEDEGSVDGDVTERSKARPRSGTGSASIGALKDDDEDRVDARNAASRLAQSTF</sequence>
<dbReference type="Gene3D" id="1.20.1270.60">
    <property type="entry name" value="Arfaptin homology (AH) domain/BAR domain"/>
    <property type="match status" value="1"/>
</dbReference>
<dbReference type="GO" id="GO:0030905">
    <property type="term" value="C:retromer, tubulation complex"/>
    <property type="evidence" value="ECO:0007669"/>
    <property type="project" value="TreeGrafter"/>
</dbReference>
<evidence type="ECO:0000256" key="4">
    <source>
        <dbReference type="ARBA" id="ARBA00060860"/>
    </source>
</evidence>
<dbReference type="Pfam" id="PF09325">
    <property type="entry name" value="Vps5"/>
    <property type="match status" value="1"/>
</dbReference>
<comment type="similarity">
    <text evidence="4">Belongs to the VPS17 family.</text>
</comment>
<dbReference type="Proteomes" id="UP000606974">
    <property type="component" value="Unassembled WGS sequence"/>
</dbReference>
<evidence type="ECO:0000256" key="5">
    <source>
        <dbReference type="ARBA" id="ARBA00073022"/>
    </source>
</evidence>
<dbReference type="InterPro" id="IPR014461">
    <property type="entry name" value="Retromer_complex_Vps17"/>
</dbReference>
<dbReference type="Pfam" id="PF00787">
    <property type="entry name" value="PX"/>
    <property type="match status" value="1"/>
</dbReference>
<dbReference type="InterPro" id="IPR001683">
    <property type="entry name" value="PX_dom"/>
</dbReference>
<dbReference type="InterPro" id="IPR037907">
    <property type="entry name" value="Vps17_PX"/>
</dbReference>
<evidence type="ECO:0000256" key="3">
    <source>
        <dbReference type="ARBA" id="ARBA00023054"/>
    </source>
</evidence>
<gene>
    <name evidence="8" type="ORF">GJ744_010866</name>
</gene>
<dbReference type="GO" id="GO:0006886">
    <property type="term" value="P:intracellular protein transport"/>
    <property type="evidence" value="ECO:0007669"/>
    <property type="project" value="TreeGrafter"/>
</dbReference>
<feature type="compositionally biased region" description="Acidic residues" evidence="6">
    <location>
        <begin position="569"/>
        <end position="579"/>
    </location>
</feature>
<feature type="domain" description="PX" evidence="7">
    <location>
        <begin position="150"/>
        <end position="263"/>
    </location>
</feature>
<evidence type="ECO:0000313" key="8">
    <source>
        <dbReference type="EMBL" id="KAF7507184.1"/>
    </source>
</evidence>
<keyword evidence="2" id="KW-0653">Protein transport</keyword>